<evidence type="ECO:0000313" key="1">
    <source>
        <dbReference type="EMBL" id="KZN30732.1"/>
    </source>
</evidence>
<accession>A0A161XTT4</accession>
<keyword evidence="2" id="KW-1185">Reference proteome</keyword>
<dbReference type="AlphaFoldDB" id="A0A161XTT4"/>
<name>A0A161XTT4_9GAMM</name>
<organism evidence="1 2">
    <name type="scientific">Pseudoalteromonas luteoviolacea DSM 6061</name>
    <dbReference type="NCBI Taxonomy" id="1365250"/>
    <lineage>
        <taxon>Bacteria</taxon>
        <taxon>Pseudomonadati</taxon>
        <taxon>Pseudomonadota</taxon>
        <taxon>Gammaproteobacteria</taxon>
        <taxon>Alteromonadales</taxon>
        <taxon>Pseudoalteromonadaceae</taxon>
        <taxon>Pseudoalteromonas</taxon>
    </lineage>
</organism>
<reference evidence="1 2" key="1">
    <citation type="submission" date="2013-07" db="EMBL/GenBank/DDBJ databases">
        <title>Comparative Genomic and Metabolomic Analysis of Twelve Strains of Pseudoalteromonas luteoviolacea.</title>
        <authorList>
            <person name="Vynne N.G."/>
            <person name="Mansson M."/>
            <person name="Gram L."/>
        </authorList>
    </citation>
    <scope>NUCLEOTIDE SEQUENCE [LARGE SCALE GENOMIC DNA]</scope>
    <source>
        <strain evidence="1 2">DSM 6061</strain>
    </source>
</reference>
<sequence length="522" mass="59210">MSSDLISIHVEPKQHSAVHGMLTDVELILFDQHSAIKESNMNKLNAKVAAGLYRLRARAFGQSVDKLIEVNEEQTRFDIDTPKRASALPDDESEDHEDYMRKFLQYRSQLSIGNEHQQHGKQALYIFVRLATKTGNNNPSKNLLDNCWLEDNSGKTVVQFNADVVQSDDSGLTWYRDYLSPDLYKFCSKDNNGNVQWVPIHLYSSQKSHQLFHTDVVFLWQEGLQLDSAVMATPSIELLDYDYRIQLAQTDATLQSLAAGERSDEITSNMVSEMLTSKFVNPLQGIIACHLMLMRDKPDYKSLNNALANIERLIDYSPDIEVLKYVVSLSYTHEEQKPSLPKLLGLPLIGNHFQEIALSILKEKGNNFAYISDTVPYFSIVSNLGSQVLDYALYRDLRSPWLKTRPHSGTVVNQSITNPFASNTVDLNNSFPLVDYMLYEAPSGSASSNNTHYNPAHDPKLDAINIPSWIIDIVKPSRVHLKKAVKSAKEYKPDFSKLAQQYDLPETLLDLAWQKYKAMAKQ</sequence>
<dbReference type="PATRIC" id="fig|1365250.3.peg.4806"/>
<proteinExistence type="predicted"/>
<evidence type="ECO:0000313" key="2">
    <source>
        <dbReference type="Proteomes" id="UP000076643"/>
    </source>
</evidence>
<dbReference type="EMBL" id="AUYB01000147">
    <property type="protein sequence ID" value="KZN30732.1"/>
    <property type="molecule type" value="Genomic_DNA"/>
</dbReference>
<dbReference type="RefSeq" id="WP_063359184.1">
    <property type="nucleotide sequence ID" value="NZ_AQHB01000025.1"/>
</dbReference>
<protein>
    <submittedName>
        <fullName evidence="1">Uncharacterized protein</fullName>
    </submittedName>
</protein>
<gene>
    <name evidence="1" type="ORF">N475_04825</name>
</gene>
<comment type="caution">
    <text evidence="1">The sequence shown here is derived from an EMBL/GenBank/DDBJ whole genome shotgun (WGS) entry which is preliminary data.</text>
</comment>
<dbReference type="Proteomes" id="UP000076643">
    <property type="component" value="Unassembled WGS sequence"/>
</dbReference>